<dbReference type="Gene3D" id="2.60.120.920">
    <property type="match status" value="1"/>
</dbReference>
<evidence type="ECO:0000256" key="2">
    <source>
        <dbReference type="ARBA" id="ARBA00008518"/>
    </source>
</evidence>
<dbReference type="GO" id="GO:0008270">
    <property type="term" value="F:zinc ion binding"/>
    <property type="evidence" value="ECO:0007669"/>
    <property type="project" value="UniProtKB-KW"/>
</dbReference>
<dbReference type="InterPro" id="IPR050143">
    <property type="entry name" value="TRIM/RBCC"/>
</dbReference>
<sequence length="472" mass="54266">MASRLSLQEDDLSCAVCCDIFKDPVILSCSHSFCKACLQEYCRGKAEKECPVCRRRSSRADPPCNLVLKNLCEAFLQERRRRDSGESEECCILHNEKLKLFCLDDKQPICVVCQTSKTHKKHDCCPIDKAAQDHREELQTVLKPLQKKLKGFNEVKEICDEIAKHIKNKAQSTEIRMRKEFEKLHQFLREEEEVRIAVLREEEEQKSQVMKEKIEEMIREISSLSDTIRALEEELRAEDISFLKVTALNPERSSRTQCTLPDPQLVSGALIDVAEHLGNLQFRVWEEMQGIVKYNSVILDPNTANPNLILSEDLTSAIYNKERQQLPDNPERFNYYKMVLGSEGFTSGTHSWDVEVGFNKALGVIAESVQRKAKVESGFWCLSLWPDIQLRLRKKPQRIRVQLDWDRGMLSFSDPDNNTHLYTITHTFTERVFPYLLSECALQPMSILPGASVCTGGTEHLEHLSVMVEQNT</sequence>
<dbReference type="InterPro" id="IPR018957">
    <property type="entry name" value="Znf_C3HC4_RING-type"/>
</dbReference>
<dbReference type="SMART" id="SM00589">
    <property type="entry name" value="PRY"/>
    <property type="match status" value="1"/>
</dbReference>
<dbReference type="InterPro" id="IPR000315">
    <property type="entry name" value="Znf_B-box"/>
</dbReference>
<evidence type="ECO:0000256" key="4">
    <source>
        <dbReference type="ARBA" id="ARBA00022723"/>
    </source>
</evidence>
<evidence type="ECO:0000313" key="13">
    <source>
        <dbReference type="Proteomes" id="UP000694395"/>
    </source>
</evidence>
<proteinExistence type="inferred from homology"/>
<dbReference type="Gene3D" id="3.30.160.60">
    <property type="entry name" value="Classic Zinc Finger"/>
    <property type="match status" value="1"/>
</dbReference>
<feature type="domain" description="B30.2/SPRY" evidence="11">
    <location>
        <begin position="277"/>
        <end position="472"/>
    </location>
</feature>
<feature type="domain" description="B box-type" evidence="10">
    <location>
        <begin position="86"/>
        <end position="127"/>
    </location>
</feature>
<dbReference type="Pfam" id="PF13765">
    <property type="entry name" value="PRY"/>
    <property type="match status" value="1"/>
</dbReference>
<keyword evidence="4" id="KW-0479">Metal-binding</keyword>
<dbReference type="InterPro" id="IPR013320">
    <property type="entry name" value="ConA-like_dom_sf"/>
</dbReference>
<reference evidence="12" key="3">
    <citation type="submission" date="2025-09" db="UniProtKB">
        <authorList>
            <consortium name="Ensembl"/>
        </authorList>
    </citation>
    <scope>IDENTIFICATION</scope>
</reference>
<organism evidence="12 13">
    <name type="scientific">Oncorhynchus mykiss</name>
    <name type="common">Rainbow trout</name>
    <name type="synonym">Salmo gairdneri</name>
    <dbReference type="NCBI Taxonomy" id="8022"/>
    <lineage>
        <taxon>Eukaryota</taxon>
        <taxon>Metazoa</taxon>
        <taxon>Chordata</taxon>
        <taxon>Craniata</taxon>
        <taxon>Vertebrata</taxon>
        <taxon>Euteleostomi</taxon>
        <taxon>Actinopterygii</taxon>
        <taxon>Neopterygii</taxon>
        <taxon>Teleostei</taxon>
        <taxon>Protacanthopterygii</taxon>
        <taxon>Salmoniformes</taxon>
        <taxon>Salmonidae</taxon>
        <taxon>Salmoninae</taxon>
        <taxon>Oncorhynchus</taxon>
    </lineage>
</organism>
<feature type="coiled-coil region" evidence="8">
    <location>
        <begin position="200"/>
        <end position="234"/>
    </location>
</feature>
<dbReference type="PROSITE" id="PS50188">
    <property type="entry name" value="B302_SPRY"/>
    <property type="match status" value="1"/>
</dbReference>
<dbReference type="PANTHER" id="PTHR24103">
    <property type="entry name" value="E3 UBIQUITIN-PROTEIN LIGASE TRIM"/>
    <property type="match status" value="1"/>
</dbReference>
<dbReference type="PROSITE" id="PS50089">
    <property type="entry name" value="ZF_RING_2"/>
    <property type="match status" value="1"/>
</dbReference>
<evidence type="ECO:0000256" key="3">
    <source>
        <dbReference type="ARBA" id="ARBA00022490"/>
    </source>
</evidence>
<dbReference type="Pfam" id="PF00643">
    <property type="entry name" value="zf-B_box"/>
    <property type="match status" value="1"/>
</dbReference>
<dbReference type="Proteomes" id="UP000694395">
    <property type="component" value="Chromosome 15"/>
</dbReference>
<evidence type="ECO:0000259" key="9">
    <source>
        <dbReference type="PROSITE" id="PS50089"/>
    </source>
</evidence>
<dbReference type="Pfam" id="PF00097">
    <property type="entry name" value="zf-C3HC4"/>
    <property type="match status" value="1"/>
</dbReference>
<evidence type="ECO:0000256" key="1">
    <source>
        <dbReference type="ARBA" id="ARBA00004496"/>
    </source>
</evidence>
<dbReference type="InterPro" id="IPR013083">
    <property type="entry name" value="Znf_RING/FYVE/PHD"/>
</dbReference>
<dbReference type="InterPro" id="IPR043136">
    <property type="entry name" value="B30.2/SPRY_sf"/>
</dbReference>
<dbReference type="SUPFAM" id="SSF49899">
    <property type="entry name" value="Concanavalin A-like lectins/glucanases"/>
    <property type="match status" value="1"/>
</dbReference>
<protein>
    <submittedName>
        <fullName evidence="12">Uncharacterized protein</fullName>
    </submittedName>
</protein>
<dbReference type="SUPFAM" id="SSF57850">
    <property type="entry name" value="RING/U-box"/>
    <property type="match status" value="1"/>
</dbReference>
<evidence type="ECO:0000256" key="7">
    <source>
        <dbReference type="PROSITE-ProRule" id="PRU00024"/>
    </source>
</evidence>
<keyword evidence="13" id="KW-1185">Reference proteome</keyword>
<comment type="similarity">
    <text evidence="2">Belongs to the TRIM/RBCC family.</text>
</comment>
<evidence type="ECO:0000256" key="5">
    <source>
        <dbReference type="ARBA" id="ARBA00022771"/>
    </source>
</evidence>
<comment type="subcellular location">
    <subcellularLocation>
        <location evidence="1">Cytoplasm</location>
    </subcellularLocation>
</comment>
<dbReference type="CDD" id="cd12893">
    <property type="entry name" value="SPRY_PRY_TRIM35"/>
    <property type="match status" value="1"/>
</dbReference>
<dbReference type="InterPro" id="IPR006574">
    <property type="entry name" value="PRY"/>
</dbReference>
<dbReference type="SMART" id="SM00184">
    <property type="entry name" value="RING"/>
    <property type="match status" value="1"/>
</dbReference>
<dbReference type="SMART" id="SM00336">
    <property type="entry name" value="BBOX"/>
    <property type="match status" value="1"/>
</dbReference>
<dbReference type="InterPro" id="IPR001870">
    <property type="entry name" value="B30.2/SPRY"/>
</dbReference>
<evidence type="ECO:0000256" key="8">
    <source>
        <dbReference type="SAM" id="Coils"/>
    </source>
</evidence>
<dbReference type="GeneTree" id="ENSGT00970000193390"/>
<keyword evidence="5 7" id="KW-0863">Zinc-finger</keyword>
<evidence type="ECO:0000259" key="11">
    <source>
        <dbReference type="PROSITE" id="PS50188"/>
    </source>
</evidence>
<reference evidence="12" key="1">
    <citation type="submission" date="2020-07" db="EMBL/GenBank/DDBJ databases">
        <title>A long reads based de novo assembly of the rainbow trout Arlee double haploid line genome.</title>
        <authorList>
            <person name="Gao G."/>
            <person name="Palti Y."/>
        </authorList>
    </citation>
    <scope>NUCLEOTIDE SEQUENCE [LARGE SCALE GENOMIC DNA]</scope>
</reference>
<evidence type="ECO:0000256" key="6">
    <source>
        <dbReference type="ARBA" id="ARBA00022833"/>
    </source>
</evidence>
<keyword evidence="6" id="KW-0862">Zinc</keyword>
<dbReference type="InterPro" id="IPR017907">
    <property type="entry name" value="Znf_RING_CS"/>
</dbReference>
<dbReference type="PROSITE" id="PS50119">
    <property type="entry name" value="ZF_BBOX"/>
    <property type="match status" value="1"/>
</dbReference>
<dbReference type="SUPFAM" id="SSF57845">
    <property type="entry name" value="B-box zinc-binding domain"/>
    <property type="match status" value="1"/>
</dbReference>
<dbReference type="InterPro" id="IPR001841">
    <property type="entry name" value="Znf_RING"/>
</dbReference>
<reference evidence="12" key="2">
    <citation type="submission" date="2025-08" db="UniProtKB">
        <authorList>
            <consortium name="Ensembl"/>
        </authorList>
    </citation>
    <scope>IDENTIFICATION</scope>
</reference>
<dbReference type="Ensembl" id="ENSOMYT00000016623.2">
    <property type="protein sequence ID" value="ENSOMYP00000015048.2"/>
    <property type="gene ID" value="ENSOMYG00000008687.2"/>
</dbReference>
<dbReference type="Gene3D" id="3.30.40.10">
    <property type="entry name" value="Zinc/RING finger domain, C3HC4 (zinc finger)"/>
    <property type="match status" value="1"/>
</dbReference>
<dbReference type="PROSITE" id="PS00518">
    <property type="entry name" value="ZF_RING_1"/>
    <property type="match status" value="1"/>
</dbReference>
<dbReference type="PRINTS" id="PR01407">
    <property type="entry name" value="BUTYPHLNCDUF"/>
</dbReference>
<dbReference type="GO" id="GO:0005737">
    <property type="term" value="C:cytoplasm"/>
    <property type="evidence" value="ECO:0007669"/>
    <property type="project" value="UniProtKB-SubCell"/>
</dbReference>
<dbReference type="InterPro" id="IPR003879">
    <property type="entry name" value="Butyrophylin_SPRY"/>
</dbReference>
<name>A0A8C7NZ81_ONCMY</name>
<evidence type="ECO:0000313" key="12">
    <source>
        <dbReference type="Ensembl" id="ENSOMYP00000015048.2"/>
    </source>
</evidence>
<feature type="domain" description="RING-type" evidence="9">
    <location>
        <begin position="14"/>
        <end position="54"/>
    </location>
</feature>
<accession>A0A8C7NZ81</accession>
<keyword evidence="3" id="KW-0963">Cytoplasm</keyword>
<keyword evidence="8" id="KW-0175">Coiled coil</keyword>
<dbReference type="AlphaFoldDB" id="A0A8C7NZ81"/>
<evidence type="ECO:0000259" key="10">
    <source>
        <dbReference type="PROSITE" id="PS50119"/>
    </source>
</evidence>